<evidence type="ECO:0008006" key="3">
    <source>
        <dbReference type="Google" id="ProtNLM"/>
    </source>
</evidence>
<dbReference type="RefSeq" id="WP_191188650.1">
    <property type="nucleotide sequence ID" value="NZ_JACWMY010000004.1"/>
</dbReference>
<evidence type="ECO:0000313" key="2">
    <source>
        <dbReference type="Proteomes" id="UP000606600"/>
    </source>
</evidence>
<organism evidence="1 2">
    <name type="scientific">Mucilaginibacter pankratovii</name>
    <dbReference type="NCBI Taxonomy" id="2772110"/>
    <lineage>
        <taxon>Bacteria</taxon>
        <taxon>Pseudomonadati</taxon>
        <taxon>Bacteroidota</taxon>
        <taxon>Sphingobacteriia</taxon>
        <taxon>Sphingobacteriales</taxon>
        <taxon>Sphingobacteriaceae</taxon>
        <taxon>Mucilaginibacter</taxon>
    </lineage>
</organism>
<comment type="caution">
    <text evidence="1">The sequence shown here is derived from an EMBL/GenBank/DDBJ whole genome shotgun (WGS) entry which is preliminary data.</text>
</comment>
<accession>A0ABR7WR37</accession>
<sequence>MNKILIVSNLLRIGGAEKLLYEVVCFARANNLEPEILVLDNYDREHYDPIYEQMNVKVVRTRISLIKNLRSPLKMLESVIWIIKLKYFAAKLYKSIHVMGLYNLDKVYHHINHKQRFFWNVNNAVQFVDRKFPYSAEFLGDENDTIVCINKYQVTEMQSQYSPELLKAKITVFKLFLGGHDTN</sequence>
<gene>
    <name evidence="1" type="ORF">IDJ77_09195</name>
</gene>
<evidence type="ECO:0000313" key="1">
    <source>
        <dbReference type="EMBL" id="MBD1363982.1"/>
    </source>
</evidence>
<keyword evidence="2" id="KW-1185">Reference proteome</keyword>
<reference evidence="1 2" key="1">
    <citation type="submission" date="2020-09" db="EMBL/GenBank/DDBJ databases">
        <title>Novel species of Mucilaginibacter isolated from a glacier on the Tibetan Plateau.</title>
        <authorList>
            <person name="Liu Q."/>
            <person name="Xin Y.-H."/>
        </authorList>
    </citation>
    <scope>NUCLEOTIDE SEQUENCE [LARGE SCALE GENOMIC DNA]</scope>
    <source>
        <strain evidence="1 2">ZT4R22</strain>
    </source>
</reference>
<proteinExistence type="predicted"/>
<dbReference type="EMBL" id="JACWMY010000004">
    <property type="protein sequence ID" value="MBD1363982.1"/>
    <property type="molecule type" value="Genomic_DNA"/>
</dbReference>
<name>A0ABR7WR37_9SPHI</name>
<protein>
    <recommendedName>
        <fullName evidence="3">Glycosyltransferase involved in cell wall biosynthesis</fullName>
    </recommendedName>
</protein>
<dbReference type="Proteomes" id="UP000606600">
    <property type="component" value="Unassembled WGS sequence"/>
</dbReference>